<dbReference type="InterPro" id="IPR037171">
    <property type="entry name" value="NagB/RpiA_transferase-like"/>
</dbReference>
<dbReference type="AlphaFoldDB" id="G8PAD0"/>
<evidence type="ECO:0000256" key="4">
    <source>
        <dbReference type="ARBA" id="ARBA00023163"/>
    </source>
</evidence>
<evidence type="ECO:0000259" key="5">
    <source>
        <dbReference type="Pfam" id="PF04198"/>
    </source>
</evidence>
<keyword evidence="7" id="KW-1185">Reference proteome</keyword>
<evidence type="ECO:0000313" key="7">
    <source>
        <dbReference type="Proteomes" id="UP000005444"/>
    </source>
</evidence>
<dbReference type="HOGENOM" id="CLU_054506_1_1_9"/>
<dbReference type="GO" id="GO:0003677">
    <property type="term" value="F:DNA binding"/>
    <property type="evidence" value="ECO:0007669"/>
    <property type="project" value="UniProtKB-KW"/>
</dbReference>
<dbReference type="GO" id="GO:0030246">
    <property type="term" value="F:carbohydrate binding"/>
    <property type="evidence" value="ECO:0007669"/>
    <property type="project" value="InterPro"/>
</dbReference>
<keyword evidence="2" id="KW-0805">Transcription regulation</keyword>
<comment type="similarity">
    <text evidence="1">Belongs to the SorC transcriptional regulatory family.</text>
</comment>
<dbReference type="RefSeq" id="WP_014214767.1">
    <property type="nucleotide sequence ID" value="NC_016605.1"/>
</dbReference>
<accession>G8PAD0</accession>
<dbReference type="KEGG" id="pce:PECL_245"/>
<dbReference type="Pfam" id="PF04198">
    <property type="entry name" value="Sugar-bind"/>
    <property type="match status" value="1"/>
</dbReference>
<dbReference type="InterPro" id="IPR007324">
    <property type="entry name" value="Sugar-bd_dom_put"/>
</dbReference>
<dbReference type="SMR" id="G8PAD0"/>
<dbReference type="SUPFAM" id="SSF100950">
    <property type="entry name" value="NagB/RpiA/CoA transferase-like"/>
    <property type="match status" value="1"/>
</dbReference>
<dbReference type="PATRIC" id="fig|701521.8.peg.236"/>
<dbReference type="Gene3D" id="3.40.50.1360">
    <property type="match status" value="1"/>
</dbReference>
<protein>
    <submittedName>
        <fullName evidence="6">Sugar-binding domain protein</fullName>
    </submittedName>
</protein>
<dbReference type="EMBL" id="CP003137">
    <property type="protein sequence ID" value="AEV94569.1"/>
    <property type="molecule type" value="Genomic_DNA"/>
</dbReference>
<evidence type="ECO:0000256" key="2">
    <source>
        <dbReference type="ARBA" id="ARBA00023015"/>
    </source>
</evidence>
<gene>
    <name evidence="6" type="ordered locus">PECL_245</name>
</gene>
<reference evidence="6 7" key="1">
    <citation type="journal article" date="2012" name="J. Bacteriol.">
        <title>Complete Genome Sequence of the Beer Spoilage Organism Pediococcus claussenii ATCC BAA-344T.</title>
        <authorList>
            <person name="Pittet V."/>
            <person name="Abegunde T."/>
            <person name="Marfleet T."/>
            <person name="Haakensen M."/>
            <person name="Morrow K."/>
            <person name="Jayaprakash T."/>
            <person name="Schroeder K."/>
            <person name="Trost B."/>
            <person name="Byrns S."/>
            <person name="Bergsveinson J."/>
            <person name="Kusalik A."/>
            <person name="Ziola B."/>
        </authorList>
    </citation>
    <scope>NUCLEOTIDE SEQUENCE [LARGE SCALE GENOMIC DNA]</scope>
    <source>
        <strain evidence="6 7">ATCC BAA-344</strain>
    </source>
</reference>
<dbReference type="InterPro" id="IPR051054">
    <property type="entry name" value="SorC_transcr_regulators"/>
</dbReference>
<dbReference type="Proteomes" id="UP000005444">
    <property type="component" value="Chromosome"/>
</dbReference>
<evidence type="ECO:0000313" key="6">
    <source>
        <dbReference type="EMBL" id="AEV94569.1"/>
    </source>
</evidence>
<dbReference type="Gene3D" id="1.10.10.10">
    <property type="entry name" value="Winged helix-like DNA-binding domain superfamily/Winged helix DNA-binding domain"/>
    <property type="match status" value="1"/>
</dbReference>
<dbReference type="eggNOG" id="COG2390">
    <property type="taxonomic scope" value="Bacteria"/>
</dbReference>
<evidence type="ECO:0000256" key="1">
    <source>
        <dbReference type="ARBA" id="ARBA00010466"/>
    </source>
</evidence>
<organism evidence="6 7">
    <name type="scientific">Pediococcus claussenii (strain ATCC BAA-344 / DSM 14800 / JCM 18046 / KCTC 3811 / LMG 21948 / P06)</name>
    <dbReference type="NCBI Taxonomy" id="701521"/>
    <lineage>
        <taxon>Bacteria</taxon>
        <taxon>Bacillati</taxon>
        <taxon>Bacillota</taxon>
        <taxon>Bacilli</taxon>
        <taxon>Lactobacillales</taxon>
        <taxon>Lactobacillaceae</taxon>
        <taxon>Pediococcus</taxon>
    </lineage>
</organism>
<proteinExistence type="inferred from homology"/>
<evidence type="ECO:0000256" key="3">
    <source>
        <dbReference type="ARBA" id="ARBA00023125"/>
    </source>
</evidence>
<name>G8PAD0_PEDCP</name>
<sequence>MDNLTNAEQLAQIAQDYYLSKITIGELTEKYGVSRYLISKYLEQALEEGIVTIQINSPVSRNFQLEAQFSELFNIDHVYILKNQDNPTNDGSNIITYAAQQIQALVIHSKIVGISWGGTMFNLIDHFHTDAKPDITFTQYMGENMKYNSLAGSTRMVEHAANKLGANYLTIPAPLYVVNKSVREGLKKEPALSAALHAATNMDLIFCGLGTLASVNSIEAWKNSREQIFPGVKPSEVAGMLFGRPYDIKGNFLIPTEDTTFGVPLSDILKTPRRFGVLKSRFKTDAALGALRGNMLTDIVLDESIAHRILSANKES</sequence>
<keyword evidence="4" id="KW-0804">Transcription</keyword>
<keyword evidence="3" id="KW-0238">DNA-binding</keyword>
<dbReference type="PANTHER" id="PTHR34294:SF1">
    <property type="entry name" value="TRANSCRIPTIONAL REGULATOR LSRR"/>
    <property type="match status" value="1"/>
</dbReference>
<feature type="domain" description="Sugar-binding" evidence="5">
    <location>
        <begin position="58"/>
        <end position="311"/>
    </location>
</feature>
<dbReference type="PANTHER" id="PTHR34294">
    <property type="entry name" value="TRANSCRIPTIONAL REGULATOR-RELATED"/>
    <property type="match status" value="1"/>
</dbReference>
<dbReference type="STRING" id="701521.PECL_245"/>
<dbReference type="InterPro" id="IPR036388">
    <property type="entry name" value="WH-like_DNA-bd_sf"/>
</dbReference>